<gene>
    <name evidence="3" type="ORF">NP439_01560</name>
</gene>
<feature type="compositionally biased region" description="Basic and acidic residues" evidence="1">
    <location>
        <begin position="650"/>
        <end position="684"/>
    </location>
</feature>
<organism evidence="3 4">
    <name type="scientific">Oceanobacillus jeddahense</name>
    <dbReference type="NCBI Taxonomy" id="1462527"/>
    <lineage>
        <taxon>Bacteria</taxon>
        <taxon>Bacillati</taxon>
        <taxon>Bacillota</taxon>
        <taxon>Bacilli</taxon>
        <taxon>Bacillales</taxon>
        <taxon>Bacillaceae</taxon>
        <taxon>Oceanobacillus</taxon>
    </lineage>
</organism>
<evidence type="ECO:0000313" key="4">
    <source>
        <dbReference type="Proteomes" id="UP001059773"/>
    </source>
</evidence>
<reference evidence="3" key="1">
    <citation type="submission" date="2022-07" db="EMBL/GenBank/DDBJ databases">
        <title>FELIX.</title>
        <authorList>
            <person name="Wan K.H."/>
            <person name="Park S."/>
            <person name="Lawrence Q."/>
            <person name="Eichenberger J.P."/>
            <person name="Booth B.W."/>
            <person name="Piaggio A.J."/>
            <person name="Chandler J.C."/>
            <person name="Franklin A.B."/>
            <person name="Celniker S.E."/>
        </authorList>
    </citation>
    <scope>NUCLEOTIDE SEQUENCE</scope>
    <source>
        <strain evidence="3">QA-1986 374</strain>
    </source>
</reference>
<keyword evidence="4" id="KW-1185">Reference proteome</keyword>
<dbReference type="InterPro" id="IPR036397">
    <property type="entry name" value="RNaseH_sf"/>
</dbReference>
<accession>A0ABY5JSV7</accession>
<protein>
    <submittedName>
        <fullName evidence="3">Mu transposase C-terminal domain-containing protein</fullName>
    </submittedName>
</protein>
<feature type="compositionally biased region" description="Polar residues" evidence="1">
    <location>
        <begin position="686"/>
        <end position="699"/>
    </location>
</feature>
<feature type="compositionally biased region" description="Basic and acidic residues" evidence="1">
    <location>
        <begin position="702"/>
        <end position="716"/>
    </location>
</feature>
<dbReference type="RefSeq" id="WP_256708494.1">
    <property type="nucleotide sequence ID" value="NZ_CP101914.1"/>
</dbReference>
<dbReference type="Proteomes" id="UP001059773">
    <property type="component" value="Chromosome"/>
</dbReference>
<dbReference type="EMBL" id="CP101914">
    <property type="protein sequence ID" value="UUI03422.1"/>
    <property type="molecule type" value="Genomic_DNA"/>
</dbReference>
<dbReference type="PROSITE" id="PS50994">
    <property type="entry name" value="INTEGRASE"/>
    <property type="match status" value="1"/>
</dbReference>
<name>A0ABY5JSV7_9BACI</name>
<dbReference type="InterPro" id="IPR001584">
    <property type="entry name" value="Integrase_cat-core"/>
</dbReference>
<feature type="region of interest" description="Disordered" evidence="1">
    <location>
        <begin position="148"/>
        <end position="167"/>
    </location>
</feature>
<evidence type="ECO:0000259" key="2">
    <source>
        <dbReference type="PROSITE" id="PS50994"/>
    </source>
</evidence>
<feature type="domain" description="Integrase catalytic" evidence="2">
    <location>
        <begin position="275"/>
        <end position="493"/>
    </location>
</feature>
<evidence type="ECO:0000313" key="3">
    <source>
        <dbReference type="EMBL" id="UUI03422.1"/>
    </source>
</evidence>
<dbReference type="InterPro" id="IPR012337">
    <property type="entry name" value="RNaseH-like_sf"/>
</dbReference>
<sequence>MNFFINEILQDVTNDKISRILWIDDNNTIAYIIDLNDDKALPVKRMILEIREEIVTGSLIKLKEDPFIVNTIEEYTQKHIDSRDQAWQIIKEMVLDEPGIYEKNIRATYIKKTRETYGVSYPTVRKYLCKYWQRGKTINALLPDYQNSGAKGKERTSGTKKRGRPPKYAATGVNVDEKTKKLFRVALEKYYLTSKENRLTDAYKMMVKEFYAKDIYYENGIEKVIIQDEEKMPSIRQFRYWYEKEYTVPESLNARKGRKKYNKDHRAVLGSSLSEVFGPGSRYQIDATIGDVYLISKHNPNWIIGRPVIYLVMDVFSRMVVGNYIGLEGPSWIGAMMALANTVMDKQEFCAQYGIEISKDDWPCEHLPEILLADRGEFEGFNVERLIEAFNLHVENAAPYRADWKGVVEKHFDLIQMKVKPMLPGYVDKDFQERGTRDYRLDAVLTLDEFTKIIIKQILYYNQKHYLKDYVRDEDLVHDDVLPIPLKLWNWGMENRTGKLKYFPEDIVKLHLMPRETATVTYKGIRMKGIYYSCERAVKGLWFETARQKGSWKVEIAYDPRDMSIAYWIDSYSNEYDKCFMLEPSKRYEHSSLEEVMYLVEKEKQLAQSVSHQQLQKDVDYIAEVESIVANASKRKEKLKDQTLSKAEKVGSIKEHRRNEKRSLKSEEAFQLEKDKEEQMKETEILSFQSNKENNQDFSRPNVRELFNRRKEERDE</sequence>
<feature type="region of interest" description="Disordered" evidence="1">
    <location>
        <begin position="650"/>
        <end position="716"/>
    </location>
</feature>
<proteinExistence type="predicted"/>
<evidence type="ECO:0000256" key="1">
    <source>
        <dbReference type="SAM" id="MobiDB-lite"/>
    </source>
</evidence>
<dbReference type="InterPro" id="IPR015378">
    <property type="entry name" value="Transposase-like_Mu_C"/>
</dbReference>
<dbReference type="SUPFAM" id="SSF53098">
    <property type="entry name" value="Ribonuclease H-like"/>
    <property type="match status" value="1"/>
</dbReference>
<dbReference type="Gene3D" id="3.30.420.10">
    <property type="entry name" value="Ribonuclease H-like superfamily/Ribonuclease H"/>
    <property type="match status" value="1"/>
</dbReference>
<dbReference type="Pfam" id="PF09299">
    <property type="entry name" value="Mu-transpos_C"/>
    <property type="match status" value="1"/>
</dbReference>